<name>A0AAF0PYM3_SOLVR</name>
<dbReference type="EMBL" id="CP133613">
    <property type="protein sequence ID" value="WMV13484.1"/>
    <property type="molecule type" value="Genomic_DNA"/>
</dbReference>
<dbReference type="Proteomes" id="UP001234989">
    <property type="component" value="Chromosome 2"/>
</dbReference>
<dbReference type="AlphaFoldDB" id="A0AAF0PYM3"/>
<proteinExistence type="predicted"/>
<reference evidence="1" key="1">
    <citation type="submission" date="2023-08" db="EMBL/GenBank/DDBJ databases">
        <title>A de novo genome assembly of Solanum verrucosum Schlechtendal, a Mexican diploid species geographically isolated from the other diploid A-genome species in potato relatives.</title>
        <authorList>
            <person name="Hosaka K."/>
        </authorList>
    </citation>
    <scope>NUCLEOTIDE SEQUENCE</scope>
    <source>
        <tissue evidence="1">Young leaves</tissue>
    </source>
</reference>
<protein>
    <recommendedName>
        <fullName evidence="3">Gag-pol polyprotein</fullName>
    </recommendedName>
</protein>
<evidence type="ECO:0000313" key="2">
    <source>
        <dbReference type="Proteomes" id="UP001234989"/>
    </source>
</evidence>
<sequence>MTAQANREGVAPVNSNVNSAALRLREFIKMNPPEFHGSKVGEDPQGFIDEVYKVLGIIRMILVDDKRLKNTSSNSRCSTIVNQYITQRNELGSNPTGSSTCLRVN</sequence>
<evidence type="ECO:0000313" key="1">
    <source>
        <dbReference type="EMBL" id="WMV13484.1"/>
    </source>
</evidence>
<evidence type="ECO:0008006" key="3">
    <source>
        <dbReference type="Google" id="ProtNLM"/>
    </source>
</evidence>
<organism evidence="1 2">
    <name type="scientific">Solanum verrucosum</name>
    <dbReference type="NCBI Taxonomy" id="315347"/>
    <lineage>
        <taxon>Eukaryota</taxon>
        <taxon>Viridiplantae</taxon>
        <taxon>Streptophyta</taxon>
        <taxon>Embryophyta</taxon>
        <taxon>Tracheophyta</taxon>
        <taxon>Spermatophyta</taxon>
        <taxon>Magnoliopsida</taxon>
        <taxon>eudicotyledons</taxon>
        <taxon>Gunneridae</taxon>
        <taxon>Pentapetalae</taxon>
        <taxon>asterids</taxon>
        <taxon>lamiids</taxon>
        <taxon>Solanales</taxon>
        <taxon>Solanaceae</taxon>
        <taxon>Solanoideae</taxon>
        <taxon>Solaneae</taxon>
        <taxon>Solanum</taxon>
    </lineage>
</organism>
<accession>A0AAF0PYM3</accession>
<keyword evidence="2" id="KW-1185">Reference proteome</keyword>
<gene>
    <name evidence="1" type="ORF">MTR67_006869</name>
</gene>